<proteinExistence type="predicted"/>
<organism evidence="2 3">
    <name type="scientific">Henosepilachna vigintioctopunctata</name>
    <dbReference type="NCBI Taxonomy" id="420089"/>
    <lineage>
        <taxon>Eukaryota</taxon>
        <taxon>Metazoa</taxon>
        <taxon>Ecdysozoa</taxon>
        <taxon>Arthropoda</taxon>
        <taxon>Hexapoda</taxon>
        <taxon>Insecta</taxon>
        <taxon>Pterygota</taxon>
        <taxon>Neoptera</taxon>
        <taxon>Endopterygota</taxon>
        <taxon>Coleoptera</taxon>
        <taxon>Polyphaga</taxon>
        <taxon>Cucujiformia</taxon>
        <taxon>Coccinelloidea</taxon>
        <taxon>Coccinellidae</taxon>
        <taxon>Epilachninae</taxon>
        <taxon>Epilachnini</taxon>
        <taxon>Henosepilachna</taxon>
    </lineage>
</organism>
<dbReference type="SUPFAM" id="SSF55394">
    <property type="entry name" value="Bactericidal permeability-increasing protein, BPI"/>
    <property type="match status" value="1"/>
</dbReference>
<gene>
    <name evidence="2" type="ORF">WA026_003254</name>
</gene>
<dbReference type="Pfam" id="PF16984">
    <property type="entry name" value="Grp7_allergen"/>
    <property type="match status" value="1"/>
</dbReference>
<dbReference type="InterPro" id="IPR017943">
    <property type="entry name" value="Bactericidal_perm-incr_a/b_dom"/>
</dbReference>
<evidence type="ECO:0000313" key="3">
    <source>
        <dbReference type="Proteomes" id="UP001431783"/>
    </source>
</evidence>
<dbReference type="EMBL" id="JARQZJ010000001">
    <property type="protein sequence ID" value="KAK9869501.1"/>
    <property type="molecule type" value="Genomic_DNA"/>
</dbReference>
<dbReference type="Proteomes" id="UP001431783">
    <property type="component" value="Unassembled WGS sequence"/>
</dbReference>
<accession>A0AAW1THB3</accession>
<dbReference type="GO" id="GO:0005615">
    <property type="term" value="C:extracellular space"/>
    <property type="evidence" value="ECO:0007669"/>
    <property type="project" value="TreeGrafter"/>
</dbReference>
<dbReference type="PANTHER" id="PTHR11008">
    <property type="entry name" value="PROTEIN TAKEOUT-LIKE PROTEIN"/>
    <property type="match status" value="1"/>
</dbReference>
<protein>
    <submittedName>
        <fullName evidence="2">Uncharacterized protein</fullName>
    </submittedName>
</protein>
<dbReference type="InterPro" id="IPR020234">
    <property type="entry name" value="Mite_allergen_group-7"/>
</dbReference>
<name>A0AAW1THB3_9CUCU</name>
<dbReference type="PANTHER" id="PTHR11008:SF29">
    <property type="entry name" value="IP17226P"/>
    <property type="match status" value="1"/>
</dbReference>
<sequence>MMKVISLILFSGVIAISSAKPAIDLNGPEFNLDDFQLLLNSSTKSFKYGETITVTVNKFIDKLLAEAEKHFQEEGVDPLLLPDVEEKIRKKIGFIHYKGSVKLTSINVKKLSSLYRSGDSAVSYDTSSKKARLDIPLKLNKLDVSCDFRAKLPPIKTHGSITGEMKDVNMIMSIGIDFNTRKAFSMQYKITKSGSIKVHFHVHKIINWLMNLIGNTATKMFKSKIINKLDNVLNKLIQKIVDDINHIISDTVTIWALSGHNLKDTIDSKPSNIESQLSESLMYSFMKN</sequence>
<feature type="chain" id="PRO_5043755043" evidence="1">
    <location>
        <begin position="20"/>
        <end position="288"/>
    </location>
</feature>
<keyword evidence="1" id="KW-0732">Signal</keyword>
<evidence type="ECO:0000256" key="1">
    <source>
        <dbReference type="SAM" id="SignalP"/>
    </source>
</evidence>
<comment type="caution">
    <text evidence="2">The sequence shown here is derived from an EMBL/GenBank/DDBJ whole genome shotgun (WGS) entry which is preliminary data.</text>
</comment>
<reference evidence="2 3" key="1">
    <citation type="submission" date="2023-03" db="EMBL/GenBank/DDBJ databases">
        <title>Genome insight into feeding habits of ladybird beetles.</title>
        <authorList>
            <person name="Li H.-S."/>
            <person name="Huang Y.-H."/>
            <person name="Pang H."/>
        </authorList>
    </citation>
    <scope>NUCLEOTIDE SEQUENCE [LARGE SCALE GENOMIC DNA]</scope>
    <source>
        <strain evidence="2">SYSU_2023b</strain>
        <tissue evidence="2">Whole body</tissue>
    </source>
</reference>
<dbReference type="AlphaFoldDB" id="A0AAW1THB3"/>
<dbReference type="Gene3D" id="3.15.10.50">
    <property type="match status" value="1"/>
</dbReference>
<dbReference type="GO" id="GO:0008289">
    <property type="term" value="F:lipid binding"/>
    <property type="evidence" value="ECO:0007669"/>
    <property type="project" value="InterPro"/>
</dbReference>
<dbReference type="InterPro" id="IPR038602">
    <property type="entry name" value="Mite_allergen_7_sf"/>
</dbReference>
<evidence type="ECO:0000313" key="2">
    <source>
        <dbReference type="EMBL" id="KAK9869501.1"/>
    </source>
</evidence>
<feature type="signal peptide" evidence="1">
    <location>
        <begin position="1"/>
        <end position="19"/>
    </location>
</feature>
<keyword evidence="3" id="KW-1185">Reference proteome</keyword>